<dbReference type="GO" id="GO:0051537">
    <property type="term" value="F:2 iron, 2 sulfur cluster binding"/>
    <property type="evidence" value="ECO:0007669"/>
    <property type="project" value="UniProtKB-KW"/>
</dbReference>
<proteinExistence type="predicted"/>
<dbReference type="RefSeq" id="WP_109762288.1">
    <property type="nucleotide sequence ID" value="NZ_QGGU01000003.1"/>
</dbReference>
<keyword evidence="9" id="KW-0503">Monooxygenase</keyword>
<dbReference type="SUPFAM" id="SSF55961">
    <property type="entry name" value="Bet v1-like"/>
    <property type="match status" value="1"/>
</dbReference>
<evidence type="ECO:0000256" key="5">
    <source>
        <dbReference type="ARBA" id="ARBA00023004"/>
    </source>
</evidence>
<dbReference type="PANTHER" id="PTHR43756">
    <property type="entry name" value="CHOLINE MONOOXYGENASE, CHLOROPLASTIC"/>
    <property type="match status" value="1"/>
</dbReference>
<dbReference type="SUPFAM" id="SSF50022">
    <property type="entry name" value="ISP domain"/>
    <property type="match status" value="1"/>
</dbReference>
<reference evidence="9 10" key="1">
    <citation type="submission" date="2018-05" db="EMBL/GenBank/DDBJ databases">
        <title>Genomic Encyclopedia of Type Strains, Phase IV (KMG-IV): sequencing the most valuable type-strain genomes for metagenomic binning, comparative biology and taxonomic classification.</title>
        <authorList>
            <person name="Goeker M."/>
        </authorList>
    </citation>
    <scope>NUCLEOTIDE SEQUENCE [LARGE SCALE GENOMIC DNA]</scope>
    <source>
        <strain evidence="9 10">DSM 25350</strain>
    </source>
</reference>
<dbReference type="PRINTS" id="PR00090">
    <property type="entry name" value="RNGDIOXGNASE"/>
</dbReference>
<dbReference type="Proteomes" id="UP000245790">
    <property type="component" value="Unassembled WGS sequence"/>
</dbReference>
<evidence type="ECO:0000313" key="9">
    <source>
        <dbReference type="EMBL" id="PWK53206.1"/>
    </source>
</evidence>
<dbReference type="InterPro" id="IPR036922">
    <property type="entry name" value="Rieske_2Fe-2S_sf"/>
</dbReference>
<dbReference type="InterPro" id="IPR015879">
    <property type="entry name" value="Ring_hydroxy_dOase_asu_C_dom"/>
</dbReference>
<dbReference type="Pfam" id="PF00848">
    <property type="entry name" value="Ring_hydroxyl_A"/>
    <property type="match status" value="1"/>
</dbReference>
<sequence length="358" mass="41571">MSKRLNQYFAATTLEQAVTLHAELYRGAQAFDLDKDAIFLRSWQCIGHVSQFKNNGDVIVTEVVGKPVVIVKDHDGCLKAYYNVCKHRAGPLVLYNGNINVFSCKYHGWTYRLNGELRTAPEMSDTPNFSACDIHLDKVNIDTWQGFVFINLSNNPLPLSRYFSGIDSTIQPIKLTEMQFHHRDEYKVNCNWKVYMDNYLEGYHLPHVHPGLNKLLDYKSYTTELFDWYSYQQSPLENTNNFYGEGSAHYFCVYPNLMLNILPGRCQLNIIVPTAPNQCKVFFDYYYTDLASTKTQSMIKQDLAFSDEVQDEDIRICEQVQCGLESGAYHQGRLCVKREQGVWHFQELLRKAYREFDN</sequence>
<dbReference type="InterPro" id="IPR015881">
    <property type="entry name" value="ARHD_Rieske_2Fe_2S"/>
</dbReference>
<dbReference type="OrthoDB" id="9769355at2"/>
<evidence type="ECO:0000259" key="8">
    <source>
        <dbReference type="PROSITE" id="PS51296"/>
    </source>
</evidence>
<dbReference type="PANTHER" id="PTHR43756:SF5">
    <property type="entry name" value="CHOLINE MONOOXYGENASE, CHLOROPLASTIC"/>
    <property type="match status" value="1"/>
</dbReference>
<comment type="cofactor">
    <cofactor evidence="1">
        <name>Fe cation</name>
        <dbReference type="ChEBI" id="CHEBI:24875"/>
    </cofactor>
</comment>
<dbReference type="AlphaFoldDB" id="A0A316FZS1"/>
<dbReference type="Gene3D" id="3.90.380.10">
    <property type="entry name" value="Naphthalene 1,2-dioxygenase Alpha Subunit, Chain A, domain 1"/>
    <property type="match status" value="2"/>
</dbReference>
<dbReference type="PROSITE" id="PS00570">
    <property type="entry name" value="RING_HYDROXYL_ALPHA"/>
    <property type="match status" value="1"/>
</dbReference>
<dbReference type="EMBL" id="QGGU01000003">
    <property type="protein sequence ID" value="PWK53206.1"/>
    <property type="molecule type" value="Genomic_DNA"/>
</dbReference>
<evidence type="ECO:0000256" key="4">
    <source>
        <dbReference type="ARBA" id="ARBA00023002"/>
    </source>
</evidence>
<evidence type="ECO:0000256" key="1">
    <source>
        <dbReference type="ARBA" id="ARBA00001962"/>
    </source>
</evidence>
<dbReference type="InterPro" id="IPR001663">
    <property type="entry name" value="Rng_hydr_dOase-A"/>
</dbReference>
<dbReference type="PROSITE" id="PS51296">
    <property type="entry name" value="RIESKE"/>
    <property type="match status" value="1"/>
</dbReference>
<protein>
    <submittedName>
        <fullName evidence="9">Choline monooxygenase</fullName>
    </submittedName>
</protein>
<organism evidence="9 10">
    <name type="scientific">Pleionea mediterranea</name>
    <dbReference type="NCBI Taxonomy" id="523701"/>
    <lineage>
        <taxon>Bacteria</taxon>
        <taxon>Pseudomonadati</taxon>
        <taxon>Pseudomonadota</taxon>
        <taxon>Gammaproteobacteria</taxon>
        <taxon>Oceanospirillales</taxon>
        <taxon>Pleioneaceae</taxon>
        <taxon>Pleionea</taxon>
    </lineage>
</organism>
<name>A0A316FZS1_9GAMM</name>
<dbReference type="Pfam" id="PF00355">
    <property type="entry name" value="Rieske"/>
    <property type="match status" value="1"/>
</dbReference>
<keyword evidence="5" id="KW-0408">Iron</keyword>
<feature type="domain" description="Rieske" evidence="8">
    <location>
        <begin position="43"/>
        <end position="150"/>
    </location>
</feature>
<keyword evidence="3" id="KW-0479">Metal-binding</keyword>
<dbReference type="CDD" id="cd03469">
    <property type="entry name" value="Rieske_RO_Alpha_N"/>
    <property type="match status" value="1"/>
</dbReference>
<dbReference type="Gene3D" id="2.102.10.10">
    <property type="entry name" value="Rieske [2Fe-2S] iron-sulphur domain"/>
    <property type="match status" value="1"/>
</dbReference>
<evidence type="ECO:0000256" key="7">
    <source>
        <dbReference type="ARBA" id="ARBA00023027"/>
    </source>
</evidence>
<dbReference type="GO" id="GO:0005506">
    <property type="term" value="F:iron ion binding"/>
    <property type="evidence" value="ECO:0007669"/>
    <property type="project" value="InterPro"/>
</dbReference>
<dbReference type="InterPro" id="IPR017941">
    <property type="entry name" value="Rieske_2Fe-2S"/>
</dbReference>
<keyword evidence="2" id="KW-0001">2Fe-2S</keyword>
<gene>
    <name evidence="9" type="ORF">C8D97_10329</name>
</gene>
<evidence type="ECO:0000256" key="3">
    <source>
        <dbReference type="ARBA" id="ARBA00022723"/>
    </source>
</evidence>
<keyword evidence="10" id="KW-1185">Reference proteome</keyword>
<evidence type="ECO:0000256" key="6">
    <source>
        <dbReference type="ARBA" id="ARBA00023014"/>
    </source>
</evidence>
<keyword evidence="6" id="KW-0411">Iron-sulfur</keyword>
<accession>A0A316FZS1</accession>
<dbReference type="GO" id="GO:0004497">
    <property type="term" value="F:monooxygenase activity"/>
    <property type="evidence" value="ECO:0007669"/>
    <property type="project" value="UniProtKB-KW"/>
</dbReference>
<evidence type="ECO:0000313" key="10">
    <source>
        <dbReference type="Proteomes" id="UP000245790"/>
    </source>
</evidence>
<keyword evidence="7" id="KW-0520">NAD</keyword>
<evidence type="ECO:0000256" key="2">
    <source>
        <dbReference type="ARBA" id="ARBA00022714"/>
    </source>
</evidence>
<keyword evidence="4" id="KW-0560">Oxidoreductase</keyword>
<comment type="caution">
    <text evidence="9">The sequence shown here is derived from an EMBL/GenBank/DDBJ whole genome shotgun (WGS) entry which is preliminary data.</text>
</comment>